<dbReference type="PANTHER" id="PTHR10039:SF17">
    <property type="entry name" value="FUNGAL STAND N-TERMINAL GOODBYE DOMAIN-CONTAINING PROTEIN-RELATED"/>
    <property type="match status" value="1"/>
</dbReference>
<feature type="compositionally biased region" description="Basic residues" evidence="3">
    <location>
        <begin position="7"/>
        <end position="18"/>
    </location>
</feature>
<dbReference type="Pfam" id="PF17100">
    <property type="entry name" value="NACHT_N"/>
    <property type="match status" value="1"/>
</dbReference>
<evidence type="ECO:0000256" key="3">
    <source>
        <dbReference type="SAM" id="MobiDB-lite"/>
    </source>
</evidence>
<dbReference type="Gene3D" id="3.40.50.300">
    <property type="entry name" value="P-loop containing nucleotide triphosphate hydrolases"/>
    <property type="match status" value="1"/>
</dbReference>
<evidence type="ECO:0000313" key="6">
    <source>
        <dbReference type="EMBL" id="KAF2171417.1"/>
    </source>
</evidence>
<dbReference type="SMART" id="SM00320">
    <property type="entry name" value="WD40"/>
    <property type="match status" value="8"/>
</dbReference>
<name>A0A6A6CW45_ZASCE</name>
<dbReference type="PANTHER" id="PTHR10039">
    <property type="entry name" value="AMELOGENIN"/>
    <property type="match status" value="1"/>
</dbReference>
<dbReference type="InterPro" id="IPR015943">
    <property type="entry name" value="WD40/YVTN_repeat-like_dom_sf"/>
</dbReference>
<dbReference type="SUPFAM" id="SSF52540">
    <property type="entry name" value="P-loop containing nucleoside triphosphate hydrolases"/>
    <property type="match status" value="1"/>
</dbReference>
<evidence type="ECO:0000313" key="7">
    <source>
        <dbReference type="Proteomes" id="UP000799537"/>
    </source>
</evidence>
<feature type="region of interest" description="Disordered" evidence="3">
    <location>
        <begin position="1"/>
        <end position="66"/>
    </location>
</feature>
<organism evidence="6 7">
    <name type="scientific">Zasmidium cellare ATCC 36951</name>
    <dbReference type="NCBI Taxonomy" id="1080233"/>
    <lineage>
        <taxon>Eukaryota</taxon>
        <taxon>Fungi</taxon>
        <taxon>Dikarya</taxon>
        <taxon>Ascomycota</taxon>
        <taxon>Pezizomycotina</taxon>
        <taxon>Dothideomycetes</taxon>
        <taxon>Dothideomycetidae</taxon>
        <taxon>Mycosphaerellales</taxon>
        <taxon>Mycosphaerellaceae</taxon>
        <taxon>Zasmidium</taxon>
    </lineage>
</organism>
<dbReference type="InterPro" id="IPR031359">
    <property type="entry name" value="NACHT_N"/>
</dbReference>
<dbReference type="Pfam" id="PF24883">
    <property type="entry name" value="NPHP3_N"/>
    <property type="match status" value="1"/>
</dbReference>
<dbReference type="CDD" id="cd00200">
    <property type="entry name" value="WD40"/>
    <property type="match status" value="1"/>
</dbReference>
<feature type="repeat" description="WD" evidence="2">
    <location>
        <begin position="1182"/>
        <end position="1223"/>
    </location>
</feature>
<dbReference type="InterPro" id="IPR056884">
    <property type="entry name" value="NPHP3-like_N"/>
</dbReference>
<dbReference type="EMBL" id="ML993583">
    <property type="protein sequence ID" value="KAF2171417.1"/>
    <property type="molecule type" value="Genomic_DNA"/>
</dbReference>
<dbReference type="InterPro" id="IPR001680">
    <property type="entry name" value="WD40_rpt"/>
</dbReference>
<evidence type="ECO:0000256" key="2">
    <source>
        <dbReference type="PROSITE-ProRule" id="PRU00221"/>
    </source>
</evidence>
<dbReference type="InterPro" id="IPR011047">
    <property type="entry name" value="Quinoprotein_ADH-like_sf"/>
</dbReference>
<keyword evidence="1" id="KW-0677">Repeat</keyword>
<dbReference type="PROSITE" id="PS50082">
    <property type="entry name" value="WD_REPEATS_2"/>
    <property type="match status" value="2"/>
</dbReference>
<dbReference type="GeneID" id="54557813"/>
<evidence type="ECO:0008006" key="8">
    <source>
        <dbReference type="Google" id="ProtNLM"/>
    </source>
</evidence>
<evidence type="ECO:0000256" key="1">
    <source>
        <dbReference type="ARBA" id="ARBA00022737"/>
    </source>
</evidence>
<reference evidence="6" key="1">
    <citation type="journal article" date="2020" name="Stud. Mycol.">
        <title>101 Dothideomycetes genomes: a test case for predicting lifestyles and emergence of pathogens.</title>
        <authorList>
            <person name="Haridas S."/>
            <person name="Albert R."/>
            <person name="Binder M."/>
            <person name="Bloem J."/>
            <person name="Labutti K."/>
            <person name="Salamov A."/>
            <person name="Andreopoulos B."/>
            <person name="Baker S."/>
            <person name="Barry K."/>
            <person name="Bills G."/>
            <person name="Bluhm B."/>
            <person name="Cannon C."/>
            <person name="Castanera R."/>
            <person name="Culley D."/>
            <person name="Daum C."/>
            <person name="Ezra D."/>
            <person name="Gonzalez J."/>
            <person name="Henrissat B."/>
            <person name="Kuo A."/>
            <person name="Liang C."/>
            <person name="Lipzen A."/>
            <person name="Lutzoni F."/>
            <person name="Magnuson J."/>
            <person name="Mondo S."/>
            <person name="Nolan M."/>
            <person name="Ohm R."/>
            <person name="Pangilinan J."/>
            <person name="Park H.-J."/>
            <person name="Ramirez L."/>
            <person name="Alfaro M."/>
            <person name="Sun H."/>
            <person name="Tritt A."/>
            <person name="Yoshinaga Y."/>
            <person name="Zwiers L.-H."/>
            <person name="Turgeon B."/>
            <person name="Goodwin S."/>
            <person name="Spatafora J."/>
            <person name="Crous P."/>
            <person name="Grigoriev I."/>
        </authorList>
    </citation>
    <scope>NUCLEOTIDE SEQUENCE</scope>
    <source>
        <strain evidence="6">ATCC 36951</strain>
    </source>
</reference>
<dbReference type="RefSeq" id="XP_033672306.1">
    <property type="nucleotide sequence ID" value="XM_033804541.1"/>
</dbReference>
<feature type="repeat" description="WD" evidence="2">
    <location>
        <begin position="1423"/>
        <end position="1457"/>
    </location>
</feature>
<dbReference type="InterPro" id="IPR027417">
    <property type="entry name" value="P-loop_NTPase"/>
</dbReference>
<dbReference type="Pfam" id="PF00400">
    <property type="entry name" value="WD40"/>
    <property type="match status" value="3"/>
</dbReference>
<keyword evidence="7" id="KW-1185">Reference proteome</keyword>
<accession>A0A6A6CW45</accession>
<feature type="domain" description="Nephrocystin 3-like N-terminal" evidence="5">
    <location>
        <begin position="340"/>
        <end position="515"/>
    </location>
</feature>
<dbReference type="Gene3D" id="2.130.10.10">
    <property type="entry name" value="YVTN repeat-like/Quinoprotein amine dehydrogenase"/>
    <property type="match status" value="3"/>
</dbReference>
<dbReference type="PROSITE" id="PS50294">
    <property type="entry name" value="WD_REPEATS_REGION"/>
    <property type="match status" value="1"/>
</dbReference>
<feature type="domain" description="NWD NACHT-NTPase N-terminal" evidence="4">
    <location>
        <begin position="73"/>
        <end position="281"/>
    </location>
</feature>
<dbReference type="OrthoDB" id="538223at2759"/>
<dbReference type="SUPFAM" id="SSF50998">
    <property type="entry name" value="Quinoprotein alcohol dehydrogenase-like"/>
    <property type="match status" value="2"/>
</dbReference>
<evidence type="ECO:0000259" key="4">
    <source>
        <dbReference type="Pfam" id="PF17100"/>
    </source>
</evidence>
<proteinExistence type="predicted"/>
<gene>
    <name evidence="6" type="ORF">M409DRAFT_18533</name>
</gene>
<dbReference type="Proteomes" id="UP000799537">
    <property type="component" value="Unassembled WGS sequence"/>
</dbReference>
<keyword evidence="2" id="KW-0853">WD repeat</keyword>
<protein>
    <recommendedName>
        <fullName evidence="8">NACHT domain-containing protein</fullName>
    </recommendedName>
</protein>
<sequence length="1565" mass="174764">MAEDKKGKKSLFSRHRYRHESPARQTGSIRQDTAPRQPLKDTTTNDALGRVPPKLPQETSKPRSDYSTDKLLLWREAYEALKDDAETQSMVLQYEDFLRDPANGLVENATELQGQPELEQMKMLLGRSLERTARMDKFDRGLGLVIDTVLTVKDIVGTALSSVPIAAAAWTPICIALEFLVKSPHENQENRDGIVEVVNKMRWYSNMSLLLLDDTPRNQDIRYHDLRLQLASRIRDLYKAILDYIITTVYEHHKHAVSRFTSRMFGSWKDKLDAILKAEKTATDFASQKCDQQMNTQLQLLVDFHLTEAESGIMSKLSVRNMFDEMTALEKRKDKLIPNSYSWISGKPQYKQFLVWDTTRGSRMLWIKGAAGTGKTMIVIGLIRELHGHFNLPCLCYFFCQGSNDELNTATAILKGLMAMLIRQNKSLFQHVFKEINASGDRFLTANDAFPTLSRIFLDMIRDQMLERAVFVVDALDECKHCDSHDSVAGLVDLLDLISETIQVSDKVKWLVSGRNIEQIANALGNTEQHKPDVKALQEYESIEVNRESAAEAVDLFIERKVSELKEKHVRKVEGRVPKSKQKMLEEKEKALNDVGKVLRDRTDGTFLWVSLVFRELKDCEPRKMLATLDNIPSELKKVYARMIQRINASPHKESYQRAISAAVLAYRPLSVVEMMMFANEAPPGEDADFLENSGLLTVRDGVVNLLHQSTLDYLKERPDDDIRGLFPGAYTDGHAEILKSSLKAMGSDLAEDMRSKSPATPRKELSDLEYLVAVRYSCRYWINHFCDMPDTTHGPDLYDEILAFLKVHLLEWLVAICLMQKMPSALLSIRKLQKLLHHKQTNPQLSRLVDDADRFCRLTKDGIEEYPLQVYCAASLFTPAGSMIRELFQAQRPDFIANTPAMEDDWHACQQTYTFNGDFQGFSLENGKFVTKTTDSVEFVDLHTGARSQWFEPSFSKSQGIVFSPNGGLLALVNNENVDVWNVLERKELSKIEVVAAGESLCAVRFSPSKPEIAIGIEDLVGSWRVSIYDVEDNSLGAPVLEVAPDGHPPYGFNGLAYSSDGKSLATAGATVQVWDVETGICKSVVIGHVPIASPSLSADGKLLAVVVERNADLSIWNIETRSASLLRKFNPYEDEGLDDISLAAFTSVAFLPDSQLVAASSGSGSIHLLDIRSGDPLARLGGHGGFLYSLSCSKDGTLLASASVDCTVKLWTIPKSQSSRGSSHGFTVDRISMSPNTMWFASSSTDSVKVWDVDGTCVRTLAGETSNAEIAISPGGDLFATVHYIRASAIENSNGKSKIVQKGSDLKVWDKNGCSCNIIRDAEMLGSVHFSPCGTMIASGAERSVKVWNLADKSFKWNTERVKPRRYLVSPMAVAFSADGELIATGDHSDSFVKIWYLSDGREKDEISLRDMSESTVNRALKSLAFCQNGERLLSNTMNDRLQVWDLKRKTLMHSFDWNSNQASNLMFINNGPLISSSRGVFTLPPDSSPDSTSTEEMAVQLQGPGISDDDEWITWDGDDLLWLPPPYRPMASAVRSRTVVIGCGSGQVYVITFKDDFDGIDS</sequence>
<evidence type="ECO:0000259" key="5">
    <source>
        <dbReference type="Pfam" id="PF24883"/>
    </source>
</evidence>